<evidence type="ECO:0000313" key="2">
    <source>
        <dbReference type="EMBL" id="ADG14057.1"/>
    </source>
</evidence>
<feature type="transmembrane region" description="Helical" evidence="1">
    <location>
        <begin position="252"/>
        <end position="271"/>
    </location>
</feature>
<dbReference type="RefSeq" id="WP_013100802.1">
    <property type="nucleotide sequence ID" value="NC_014122.1"/>
</dbReference>
<evidence type="ECO:0000313" key="3">
    <source>
        <dbReference type="Proteomes" id="UP000002061"/>
    </source>
</evidence>
<dbReference type="EMBL" id="CP002009">
    <property type="protein sequence ID" value="ADG14057.1"/>
    <property type="molecule type" value="Genomic_DNA"/>
</dbReference>
<dbReference type="eggNOG" id="arCOG09551">
    <property type="taxonomic scope" value="Archaea"/>
</dbReference>
<organism evidence="2 3">
    <name type="scientific">Methanocaldococcus infernus (strain DSM 11812 / JCM 15783 / ME)</name>
    <dbReference type="NCBI Taxonomy" id="573063"/>
    <lineage>
        <taxon>Archaea</taxon>
        <taxon>Methanobacteriati</taxon>
        <taxon>Methanobacteriota</taxon>
        <taxon>Methanomada group</taxon>
        <taxon>Methanococci</taxon>
        <taxon>Methanococcales</taxon>
        <taxon>Methanocaldococcaceae</taxon>
        <taxon>Methanocaldococcus</taxon>
    </lineage>
</organism>
<reference evidence="2" key="1">
    <citation type="submission" date="2010-04" db="EMBL/GenBank/DDBJ databases">
        <title>Complete sequence of Methanocaldococcus infernus ME.</title>
        <authorList>
            <consortium name="US DOE Joint Genome Institute"/>
            <person name="Lucas S."/>
            <person name="Copeland A."/>
            <person name="Lapidus A."/>
            <person name="Cheng J.-F."/>
            <person name="Bruce D."/>
            <person name="Goodwin L."/>
            <person name="Pitluck S."/>
            <person name="Munk A.C."/>
            <person name="Detter J.C."/>
            <person name="Han C."/>
            <person name="Tapia R."/>
            <person name="Land M."/>
            <person name="Hauser L."/>
            <person name="Kyrpides N."/>
            <person name="Mikhailova N."/>
            <person name="Sieprawska-Lupa M."/>
            <person name="Whitman W.B."/>
            <person name="Woyke T."/>
        </authorList>
    </citation>
    <scope>NUCLEOTIDE SEQUENCE [LARGE SCALE GENOMIC DNA]</scope>
    <source>
        <strain evidence="2">ME</strain>
    </source>
</reference>
<evidence type="ECO:0000256" key="1">
    <source>
        <dbReference type="SAM" id="Phobius"/>
    </source>
</evidence>
<accession>D5VU04</accession>
<keyword evidence="1" id="KW-0812">Transmembrane</keyword>
<dbReference type="GeneID" id="9132446"/>
<proteinExistence type="predicted"/>
<keyword evidence="1" id="KW-0472">Membrane</keyword>
<sequence length="276" mass="32334">MIKNFLFIYIMFLILVFFNYSFAKEEIYVKLVPKEVISNGEIVKLNITIENIPKIGEIKYDNYEKTEDGGCGGVEIYINYSNHLKPYGFNWSNICKKEKLKFYEFKNNTFRLEISFSKPIEEDFCIGEIMFIPVKEGEAQLNISGVVSSALGYKYDGINEYLDYYTKTFKKYPDTKFFGARIIIKKTKNITNTTMKLKEDIEETKISSSTIVNRIYIAPNAKEPKVIVKEINITEYQPIVKIILEKKNNFKFPWFNLLFGMLFGIFFGLIISKFKR</sequence>
<keyword evidence="3" id="KW-1185">Reference proteome</keyword>
<name>D5VU04_METIM</name>
<keyword evidence="1" id="KW-1133">Transmembrane helix</keyword>
<dbReference type="AlphaFoldDB" id="D5VU04"/>
<gene>
    <name evidence="2" type="ordered locus">Metin_1407</name>
</gene>
<dbReference type="KEGG" id="mif:Metin_1407"/>
<protein>
    <submittedName>
        <fullName evidence="2">Uncharacterized protein</fullName>
    </submittedName>
</protein>
<dbReference type="STRING" id="573063.Metin_1407"/>
<dbReference type="Proteomes" id="UP000002061">
    <property type="component" value="Chromosome"/>
</dbReference>
<dbReference type="HOGENOM" id="CLU_968437_0_0_2"/>